<comment type="caution">
    <text evidence="2">The sequence shown here is derived from an EMBL/GenBank/DDBJ whole genome shotgun (WGS) entry which is preliminary data.</text>
</comment>
<dbReference type="EMBL" id="CAUYUJ010003583">
    <property type="protein sequence ID" value="CAK0805902.1"/>
    <property type="molecule type" value="Genomic_DNA"/>
</dbReference>
<dbReference type="Proteomes" id="UP001189429">
    <property type="component" value="Unassembled WGS sequence"/>
</dbReference>
<proteinExistence type="predicted"/>
<keyword evidence="3" id="KW-1185">Reference proteome</keyword>
<protein>
    <submittedName>
        <fullName evidence="2">Uncharacterized protein</fullName>
    </submittedName>
</protein>
<reference evidence="2" key="1">
    <citation type="submission" date="2023-10" db="EMBL/GenBank/DDBJ databases">
        <authorList>
            <person name="Chen Y."/>
            <person name="Shah S."/>
            <person name="Dougan E. K."/>
            <person name="Thang M."/>
            <person name="Chan C."/>
        </authorList>
    </citation>
    <scope>NUCLEOTIDE SEQUENCE [LARGE SCALE GENOMIC DNA]</scope>
</reference>
<evidence type="ECO:0000313" key="2">
    <source>
        <dbReference type="EMBL" id="CAK0805902.1"/>
    </source>
</evidence>
<feature type="region of interest" description="Disordered" evidence="1">
    <location>
        <begin position="54"/>
        <end position="108"/>
    </location>
</feature>
<organism evidence="2 3">
    <name type="scientific">Prorocentrum cordatum</name>
    <dbReference type="NCBI Taxonomy" id="2364126"/>
    <lineage>
        <taxon>Eukaryota</taxon>
        <taxon>Sar</taxon>
        <taxon>Alveolata</taxon>
        <taxon>Dinophyceae</taxon>
        <taxon>Prorocentrales</taxon>
        <taxon>Prorocentraceae</taxon>
        <taxon>Prorocentrum</taxon>
    </lineage>
</organism>
<accession>A0ABN9QL38</accession>
<evidence type="ECO:0000313" key="3">
    <source>
        <dbReference type="Proteomes" id="UP001189429"/>
    </source>
</evidence>
<gene>
    <name evidence="2" type="ORF">PCOR1329_LOCUS12310</name>
</gene>
<evidence type="ECO:0000256" key="1">
    <source>
        <dbReference type="SAM" id="MobiDB-lite"/>
    </source>
</evidence>
<name>A0ABN9QL38_9DINO</name>
<sequence length="235" mass="25982">MFAGSAPPSPPPRVLNGKSWTGMSEALADICFLEQVQCIAAKARVAWMARRGELSDDQRRRMASTSAASCRCPDNKQRQQQLASIGEVGVGDETGQPSPSDSADGDRAQTKAYWKAATDLFVERHVDALPMLQVVTVKLQKLLGRHIDMSGVIWESRQRVRAFRGGVAQEFDVARPLARECPLVNAALSKLESRFGGECELLMSSDEPWASLHPQVYIQFFSARWRSGWFCGARP</sequence>